<feature type="chain" id="PRO_5010216986" evidence="1">
    <location>
        <begin position="20"/>
        <end position="208"/>
    </location>
</feature>
<evidence type="ECO:0000313" key="3">
    <source>
        <dbReference type="Proteomes" id="UP000183209"/>
    </source>
</evidence>
<accession>A0A1I6QSY7</accession>
<dbReference type="Proteomes" id="UP000183209">
    <property type="component" value="Unassembled WGS sequence"/>
</dbReference>
<dbReference type="OrthoDB" id="663116at2"/>
<proteinExistence type="predicted"/>
<protein>
    <submittedName>
        <fullName evidence="2">Uncharacterized protein</fullName>
    </submittedName>
</protein>
<dbReference type="AlphaFoldDB" id="A0A1I6QSY7"/>
<dbReference type="RefSeq" id="WP_074977132.1">
    <property type="nucleotide sequence ID" value="NZ_FPAG01000002.1"/>
</dbReference>
<sequence length="208" mass="24287">MRKSLLIFCLIIFSQFGISQEFIWDQATYKPGVYKTYGEFITNAPTLELSQFDIQDKKASHGLMGLEGHPVKRFKLKRKEAEKIGGIIGFSDGTHVYINPAAMKEFDSKTNFYEVEFYGQFCYLEFLQKSTIRNGSHTSSSYNKTHGFFNLANGKFMELNRYTMHDLLEATDPELLEKFEKEKGKNKKVKDYFIEFVERREARENSEK</sequence>
<evidence type="ECO:0000313" key="2">
    <source>
        <dbReference type="EMBL" id="SFS55490.1"/>
    </source>
</evidence>
<dbReference type="EMBL" id="FPAG01000002">
    <property type="protein sequence ID" value="SFS55490.1"/>
    <property type="molecule type" value="Genomic_DNA"/>
</dbReference>
<organism evidence="2 3">
    <name type="scientific">Zhouia amylolytica</name>
    <dbReference type="NCBI Taxonomy" id="376730"/>
    <lineage>
        <taxon>Bacteria</taxon>
        <taxon>Pseudomonadati</taxon>
        <taxon>Bacteroidota</taxon>
        <taxon>Flavobacteriia</taxon>
        <taxon>Flavobacteriales</taxon>
        <taxon>Flavobacteriaceae</taxon>
        <taxon>Zhouia</taxon>
    </lineage>
</organism>
<gene>
    <name evidence="2" type="ORF">SAMN04487906_0841</name>
</gene>
<name>A0A1I6QSY7_9FLAO</name>
<keyword evidence="1" id="KW-0732">Signal</keyword>
<feature type="signal peptide" evidence="1">
    <location>
        <begin position="1"/>
        <end position="19"/>
    </location>
</feature>
<reference evidence="2 3" key="1">
    <citation type="submission" date="2016-10" db="EMBL/GenBank/DDBJ databases">
        <authorList>
            <person name="de Groot N.N."/>
        </authorList>
    </citation>
    <scope>NUCLEOTIDE SEQUENCE [LARGE SCALE GENOMIC DNA]</scope>
    <source>
        <strain evidence="2 3">CGMCC 1.6114</strain>
    </source>
</reference>
<evidence type="ECO:0000256" key="1">
    <source>
        <dbReference type="SAM" id="SignalP"/>
    </source>
</evidence>